<dbReference type="AlphaFoldDB" id="A0A2M7U1L8"/>
<comment type="caution">
    <text evidence="2">The sequence shown here is derived from an EMBL/GenBank/DDBJ whole genome shotgun (WGS) entry which is preliminary data.</text>
</comment>
<dbReference type="EMBL" id="PFOB01000006">
    <property type="protein sequence ID" value="PIZ63985.1"/>
    <property type="molecule type" value="Genomic_DNA"/>
</dbReference>
<feature type="transmembrane region" description="Helical" evidence="1">
    <location>
        <begin position="272"/>
        <end position="292"/>
    </location>
</feature>
<dbReference type="InterPro" id="IPR013783">
    <property type="entry name" value="Ig-like_fold"/>
</dbReference>
<proteinExistence type="predicted"/>
<evidence type="ECO:0008006" key="4">
    <source>
        <dbReference type="Google" id="ProtNLM"/>
    </source>
</evidence>
<organism evidence="2 3">
    <name type="scientific">Candidatus Roizmanbacteria bacterium CG_4_10_14_0_2_um_filter_39_13</name>
    <dbReference type="NCBI Taxonomy" id="1974825"/>
    <lineage>
        <taxon>Bacteria</taxon>
        <taxon>Candidatus Roizmaniibacteriota</taxon>
    </lineage>
</organism>
<feature type="transmembrane region" description="Helical" evidence="1">
    <location>
        <begin position="6"/>
        <end position="30"/>
    </location>
</feature>
<evidence type="ECO:0000313" key="2">
    <source>
        <dbReference type="EMBL" id="PIZ63985.1"/>
    </source>
</evidence>
<reference evidence="3" key="1">
    <citation type="submission" date="2017-09" db="EMBL/GenBank/DDBJ databases">
        <title>Depth-based differentiation of microbial function through sediment-hosted aquifers and enrichment of novel symbionts in the deep terrestrial subsurface.</title>
        <authorList>
            <person name="Probst A.J."/>
            <person name="Ladd B."/>
            <person name="Jarett J.K."/>
            <person name="Geller-Mcgrath D.E."/>
            <person name="Sieber C.M.K."/>
            <person name="Emerson J.B."/>
            <person name="Anantharaman K."/>
            <person name="Thomas B.C."/>
            <person name="Malmstrom R."/>
            <person name="Stieglmeier M."/>
            <person name="Klingl A."/>
            <person name="Woyke T."/>
            <person name="Ryan C.M."/>
            <person name="Banfield J.F."/>
        </authorList>
    </citation>
    <scope>NUCLEOTIDE SEQUENCE [LARGE SCALE GENOMIC DNA]</scope>
</reference>
<keyword evidence="1" id="KW-1133">Transmembrane helix</keyword>
<keyword evidence="1" id="KW-0812">Transmembrane</keyword>
<evidence type="ECO:0000256" key="1">
    <source>
        <dbReference type="SAM" id="Phobius"/>
    </source>
</evidence>
<protein>
    <recommendedName>
        <fullName evidence="4">DUF11 domain-containing protein</fullName>
    </recommendedName>
</protein>
<dbReference type="Proteomes" id="UP000228503">
    <property type="component" value="Unassembled WGS sequence"/>
</dbReference>
<accession>A0A2M7U1L8</accession>
<evidence type="ECO:0000313" key="3">
    <source>
        <dbReference type="Proteomes" id="UP000228503"/>
    </source>
</evidence>
<gene>
    <name evidence="2" type="ORF">COY16_00495</name>
</gene>
<keyword evidence="1" id="KW-0472">Membrane</keyword>
<dbReference type="Gene3D" id="2.60.40.10">
    <property type="entry name" value="Immunoglobulins"/>
    <property type="match status" value="1"/>
</dbReference>
<name>A0A2M7U1L8_9BACT</name>
<sequence length="307" mass="33653">MQKKKILLSFLIISGILAIAIFTLTSSYYAQITTPEQAIEISPPSQELDVDPGETVQFTTIVRNNGNVSYPLNVRIEDFTASGDAGQVSLIEDGPWSIASWATIEPSEFSLDPKDEQKVTITLNVPKQDIGGGKYGAVVFSRKGEGSENATSVSQEIASLFLLRISGPVNEHIKILNFTAPSFVEFGPVPFEMNFENTGNVHVKVTGIISVMNVLGKKVDDIVIPPTNVFPKARRIVASTLDNIFLIGPYQAVAIIYYGADNKSITTYTPFFAFPVRIVAAVFLVLFILFILRKRIRKAFKALTAKS</sequence>